<dbReference type="InterPro" id="IPR041522">
    <property type="entry name" value="CdaR_GGDEF"/>
</dbReference>
<keyword evidence="5" id="KW-1185">Reference proteome</keyword>
<accession>A0ABW3W2U1</accession>
<dbReference type="Proteomes" id="UP001597229">
    <property type="component" value="Unassembled WGS sequence"/>
</dbReference>
<dbReference type="InterPro" id="IPR042070">
    <property type="entry name" value="PucR_C-HTH_sf"/>
</dbReference>
<evidence type="ECO:0000313" key="5">
    <source>
        <dbReference type="Proteomes" id="UP001597229"/>
    </source>
</evidence>
<comment type="caution">
    <text evidence="4">The sequence shown here is derived from an EMBL/GenBank/DDBJ whole genome shotgun (WGS) entry which is preliminary data.</text>
</comment>
<feature type="domain" description="PucR C-terminal helix-turn-helix" evidence="2">
    <location>
        <begin position="507"/>
        <end position="565"/>
    </location>
</feature>
<evidence type="ECO:0000313" key="4">
    <source>
        <dbReference type="EMBL" id="MFD1249631.1"/>
    </source>
</evidence>
<sequence>MTTNLGLVSAADLPRAGLARVLAELGTTLLDVVCGDVQRADEAGGTAGIGGIVIHDPLDEPELPERALVLGVGLHDPAEIADVVAQLGAQGVIGLVVRGPVAADDRLRDAVRRAGVPVLAFARGASWTQLAGMLRTLTAEPSPDGPAVTDGEPIVPTLGRTGAGLRQVVGYQSGLDDLFAVANAIAALVDAPVTIEDRNSRLLAFSSRQEEVDSWRVQTILRRQVPEQYTRILEERGVFQEIYRSERPVWIGPVGDEEQGRAAIAVRAGDEILGTIWAVAVEPFDEERSQALYDAAKLVAMHMVWQRADADVERRLRAELLSTALESGPRTPETIRRLGLKDEPAVVLALTVVGSGAEPPLPAQLAVERKRLADAFALHLTAVHPRSAAGLIGDVAYGILPVARGVEERAAEIAADFLSRVDSRLRPLVGVGPLAPGSAALKRSRSGADRALRVLRSRSAGQQVARLDDVHLEALLLELADRVPKGDLPSGPVARIVAYDREHQSSLIDTLRAWLDAFGDVAVASAAMYVHANTFRYRLRRAAEVGRFDLTDPNARLAAMLQLRLMDLSSSPEEWSGE</sequence>
<dbReference type="RefSeq" id="WP_367919970.1">
    <property type="nucleotide sequence ID" value="NZ_BAABAC010000024.1"/>
</dbReference>
<dbReference type="Pfam" id="PF17853">
    <property type="entry name" value="GGDEF_2"/>
    <property type="match status" value="1"/>
</dbReference>
<dbReference type="Gene3D" id="1.10.10.2840">
    <property type="entry name" value="PucR C-terminal helix-turn-helix domain"/>
    <property type="match status" value="1"/>
</dbReference>
<reference evidence="5" key="1">
    <citation type="journal article" date="2019" name="Int. J. Syst. Evol. Microbiol.">
        <title>The Global Catalogue of Microorganisms (GCM) 10K type strain sequencing project: providing services to taxonomists for standard genome sequencing and annotation.</title>
        <authorList>
            <consortium name="The Broad Institute Genomics Platform"/>
            <consortium name="The Broad Institute Genome Sequencing Center for Infectious Disease"/>
            <person name="Wu L."/>
            <person name="Ma J."/>
        </authorList>
    </citation>
    <scope>NUCLEOTIDE SEQUENCE [LARGE SCALE GENOMIC DNA]</scope>
    <source>
        <strain evidence="5">CCUG 52478</strain>
    </source>
</reference>
<dbReference type="InterPro" id="IPR025736">
    <property type="entry name" value="PucR_C-HTH_dom"/>
</dbReference>
<dbReference type="Pfam" id="PF13556">
    <property type="entry name" value="HTH_30"/>
    <property type="match status" value="1"/>
</dbReference>
<dbReference type="PANTHER" id="PTHR33744">
    <property type="entry name" value="CARBOHYDRATE DIACID REGULATOR"/>
    <property type="match status" value="1"/>
</dbReference>
<dbReference type="InterPro" id="IPR051448">
    <property type="entry name" value="CdaR-like_regulators"/>
</dbReference>
<proteinExistence type="inferred from homology"/>
<organism evidence="4 5">
    <name type="scientific">Nocardioides ginsengisoli</name>
    <dbReference type="NCBI Taxonomy" id="363868"/>
    <lineage>
        <taxon>Bacteria</taxon>
        <taxon>Bacillati</taxon>
        <taxon>Actinomycetota</taxon>
        <taxon>Actinomycetes</taxon>
        <taxon>Propionibacteriales</taxon>
        <taxon>Nocardioidaceae</taxon>
        <taxon>Nocardioides</taxon>
    </lineage>
</organism>
<comment type="similarity">
    <text evidence="1">Belongs to the CdaR family.</text>
</comment>
<evidence type="ECO:0000256" key="1">
    <source>
        <dbReference type="ARBA" id="ARBA00006754"/>
    </source>
</evidence>
<name>A0ABW3W2U1_9ACTN</name>
<dbReference type="EMBL" id="JBHTLX010000021">
    <property type="protein sequence ID" value="MFD1249631.1"/>
    <property type="molecule type" value="Genomic_DNA"/>
</dbReference>
<feature type="domain" description="CdaR GGDEF-like" evidence="3">
    <location>
        <begin position="336"/>
        <end position="454"/>
    </location>
</feature>
<evidence type="ECO:0000259" key="2">
    <source>
        <dbReference type="Pfam" id="PF13556"/>
    </source>
</evidence>
<gene>
    <name evidence="4" type="ORF">ACFQ3F_17660</name>
</gene>
<protein>
    <submittedName>
        <fullName evidence="4">PucR family transcriptional regulator</fullName>
    </submittedName>
</protein>
<dbReference type="PANTHER" id="PTHR33744:SF17">
    <property type="entry name" value="CONSERVED PROTEIN"/>
    <property type="match status" value="1"/>
</dbReference>
<evidence type="ECO:0000259" key="3">
    <source>
        <dbReference type="Pfam" id="PF17853"/>
    </source>
</evidence>